<reference evidence="1 2" key="1">
    <citation type="submission" date="2024-06" db="EMBL/GenBank/DDBJ databases">
        <authorList>
            <person name="Li F."/>
        </authorList>
    </citation>
    <scope>NUCLEOTIDE SEQUENCE [LARGE SCALE GENOMIC DNA]</scope>
    <source>
        <strain evidence="1 2">GXAS 311</strain>
    </source>
</reference>
<organism evidence="1 2">
    <name type="scientific">Aliikangiella maris</name>
    <dbReference type="NCBI Taxonomy" id="3162458"/>
    <lineage>
        <taxon>Bacteria</taxon>
        <taxon>Pseudomonadati</taxon>
        <taxon>Pseudomonadota</taxon>
        <taxon>Gammaproteobacteria</taxon>
        <taxon>Oceanospirillales</taxon>
        <taxon>Pleioneaceae</taxon>
        <taxon>Aliikangiella</taxon>
    </lineage>
</organism>
<dbReference type="EMBL" id="JBEVCJ010000093">
    <property type="protein sequence ID" value="MET1257529.1"/>
    <property type="molecule type" value="Genomic_DNA"/>
</dbReference>
<evidence type="ECO:0000313" key="2">
    <source>
        <dbReference type="Proteomes" id="UP001548189"/>
    </source>
</evidence>
<accession>A0ABV2C019</accession>
<gene>
    <name evidence="1" type="ORF">ABVT43_20530</name>
</gene>
<comment type="caution">
    <text evidence="1">The sequence shown here is derived from an EMBL/GenBank/DDBJ whole genome shotgun (WGS) entry which is preliminary data.</text>
</comment>
<proteinExistence type="predicted"/>
<sequence>MDMNTFYDLNEKVIGIFRAGVAWSRPERKRLGSYDEHVEQGFIYNINDEKIAVFKNGTVTDLKNNVLGEYKNNKIYINGEVVGRYIANDFAAAASIALLYGAK</sequence>
<name>A0ABV2C019_9GAMM</name>
<dbReference type="RefSeq" id="WP_353898112.1">
    <property type="nucleotide sequence ID" value="NZ_JBEVCJ010000093.1"/>
</dbReference>
<evidence type="ECO:0000313" key="1">
    <source>
        <dbReference type="EMBL" id="MET1257529.1"/>
    </source>
</evidence>
<keyword evidence="2" id="KW-1185">Reference proteome</keyword>
<protein>
    <submittedName>
        <fullName evidence="1">Uncharacterized protein</fullName>
    </submittedName>
</protein>
<dbReference type="Proteomes" id="UP001548189">
    <property type="component" value="Unassembled WGS sequence"/>
</dbReference>